<proteinExistence type="predicted"/>
<comment type="caution">
    <text evidence="1">The sequence shown here is derived from an EMBL/GenBank/DDBJ whole genome shotgun (WGS) entry which is preliminary data.</text>
</comment>
<gene>
    <name evidence="1" type="ORF">DC487_07340</name>
</gene>
<reference evidence="1 2" key="1">
    <citation type="submission" date="2018-04" db="EMBL/GenBank/DDBJ databases">
        <title>Sphingobacterium cortibacter sp. nov.</title>
        <authorList>
            <person name="Li Y."/>
        </authorList>
    </citation>
    <scope>NUCLEOTIDE SEQUENCE [LARGE SCALE GENOMIC DNA]</scope>
    <source>
        <strain evidence="1 2">2c-3</strain>
    </source>
</reference>
<accession>A0A2T8HK24</accession>
<name>A0A2T8HK24_9SPHI</name>
<dbReference type="AlphaFoldDB" id="A0A2T8HK24"/>
<organism evidence="1 2">
    <name type="scientific">Sphingobacterium corticibacter</name>
    <dbReference type="NCBI Taxonomy" id="2171749"/>
    <lineage>
        <taxon>Bacteria</taxon>
        <taxon>Pseudomonadati</taxon>
        <taxon>Bacteroidota</taxon>
        <taxon>Sphingobacteriia</taxon>
        <taxon>Sphingobacteriales</taxon>
        <taxon>Sphingobacteriaceae</taxon>
        <taxon>Sphingobacterium</taxon>
    </lineage>
</organism>
<evidence type="ECO:0000313" key="1">
    <source>
        <dbReference type="EMBL" id="PVH25743.1"/>
    </source>
</evidence>
<keyword evidence="2" id="KW-1185">Reference proteome</keyword>
<dbReference type="Proteomes" id="UP000245627">
    <property type="component" value="Unassembled WGS sequence"/>
</dbReference>
<dbReference type="PROSITE" id="PS51257">
    <property type="entry name" value="PROKAR_LIPOPROTEIN"/>
    <property type="match status" value="1"/>
</dbReference>
<protein>
    <submittedName>
        <fullName evidence="1">Uncharacterized protein</fullName>
    </submittedName>
</protein>
<sequence length="178" mass="20504">MKNIHLFLKLIVIICSPFLFLIGSCNKKNPVYIPEPPVIEPTIYNQCANDGDIYKLLFDTLVINSKREMYTIDAHEIKYKLDNAMPLGVCEKTARLYGTAQYSPLSAIVKTDENISRPMNWDTRGYFRDIILEEDIDRIISFPDGKEIKFQLSLLNHSEEVIQTSPIVLIYQAVYPNK</sequence>
<evidence type="ECO:0000313" key="2">
    <source>
        <dbReference type="Proteomes" id="UP000245627"/>
    </source>
</evidence>
<dbReference type="EMBL" id="QDKG01000002">
    <property type="protein sequence ID" value="PVH25743.1"/>
    <property type="molecule type" value="Genomic_DNA"/>
</dbReference>